<sequence length="401" mass="46081">MDHHTRKDKPESSYCSTETDCDIAEQRSSGKIVELDEDMNQVVEDLTKQILDLNESRVLEQMFQDCRYRHLLIQTHTWEEKVVRILHVVRCREFTQRNPKTGICQPCRFSLFNIALFDFDKESKVVHGPLFRDIPPFHYERLDTSFNLVSIKVAESDIRYPISIYGTVLARDRNDYRCVYLFKRGRDEPQVITRKNRMLALTGPYRALGGTTDLHVEFDLKIKGEGAADEDFSKGLLVLNAFMNKSGIPYTFSLKSYLSTVDMVCVPVSNALEASIGVNFLNGKSTFTGKIFASTSESDTSKMVLYDSQVDGTKTEFGSDGSVSLSRRILSVRRGEYLLLYFSVRDSYDKFRRLKFVIGNDVDERTCNLGTYRLHVKIIWKGVFRQHGIESKVIGDTKVLW</sequence>
<reference evidence="2" key="1">
    <citation type="submission" date="2020-05" db="EMBL/GenBank/DDBJ databases">
        <title>WGS assembly of Panicum virgatum.</title>
        <authorList>
            <person name="Lovell J.T."/>
            <person name="Jenkins J."/>
            <person name="Shu S."/>
            <person name="Juenger T.E."/>
            <person name="Schmutz J."/>
        </authorList>
    </citation>
    <scope>NUCLEOTIDE SEQUENCE</scope>
    <source>
        <strain evidence="2">AP13</strain>
    </source>
</reference>
<dbReference type="EMBL" id="CM029045">
    <property type="protein sequence ID" value="KAG2594872.1"/>
    <property type="molecule type" value="Genomic_DNA"/>
</dbReference>
<dbReference type="PANTHER" id="PTHR33065:SF186">
    <property type="entry name" value="OS08G0134900 PROTEIN"/>
    <property type="match status" value="1"/>
</dbReference>
<dbReference type="PANTHER" id="PTHR33065">
    <property type="entry name" value="OS07G0486400 PROTEIN"/>
    <property type="match status" value="1"/>
</dbReference>
<comment type="caution">
    <text evidence="2">The sequence shown here is derived from an EMBL/GenBank/DDBJ whole genome shotgun (WGS) entry which is preliminary data.</text>
</comment>
<evidence type="ECO:0000259" key="1">
    <source>
        <dbReference type="Pfam" id="PF20241"/>
    </source>
</evidence>
<name>A0A8T0S6Y6_PANVG</name>
<gene>
    <name evidence="2" type="ORF">PVAP13_5KG027600</name>
</gene>
<accession>A0A8T0S6Y6</accession>
<feature type="domain" description="DUF6598" evidence="1">
    <location>
        <begin position="147"/>
        <end position="378"/>
    </location>
</feature>
<dbReference type="AlphaFoldDB" id="A0A8T0S6Y6"/>
<evidence type="ECO:0000313" key="3">
    <source>
        <dbReference type="Proteomes" id="UP000823388"/>
    </source>
</evidence>
<dbReference type="InterPro" id="IPR046533">
    <property type="entry name" value="DUF6598"/>
</dbReference>
<evidence type="ECO:0000313" key="2">
    <source>
        <dbReference type="EMBL" id="KAG2594872.1"/>
    </source>
</evidence>
<dbReference type="Proteomes" id="UP000823388">
    <property type="component" value="Chromosome 5K"/>
</dbReference>
<proteinExistence type="predicted"/>
<dbReference type="OrthoDB" id="652146at2759"/>
<keyword evidence="3" id="KW-1185">Reference proteome</keyword>
<dbReference type="Pfam" id="PF20241">
    <property type="entry name" value="DUF6598"/>
    <property type="match status" value="1"/>
</dbReference>
<organism evidence="2 3">
    <name type="scientific">Panicum virgatum</name>
    <name type="common">Blackwell switchgrass</name>
    <dbReference type="NCBI Taxonomy" id="38727"/>
    <lineage>
        <taxon>Eukaryota</taxon>
        <taxon>Viridiplantae</taxon>
        <taxon>Streptophyta</taxon>
        <taxon>Embryophyta</taxon>
        <taxon>Tracheophyta</taxon>
        <taxon>Spermatophyta</taxon>
        <taxon>Magnoliopsida</taxon>
        <taxon>Liliopsida</taxon>
        <taxon>Poales</taxon>
        <taxon>Poaceae</taxon>
        <taxon>PACMAD clade</taxon>
        <taxon>Panicoideae</taxon>
        <taxon>Panicodae</taxon>
        <taxon>Paniceae</taxon>
        <taxon>Panicinae</taxon>
        <taxon>Panicum</taxon>
        <taxon>Panicum sect. Hiantes</taxon>
    </lineage>
</organism>
<protein>
    <recommendedName>
        <fullName evidence="1">DUF6598 domain-containing protein</fullName>
    </recommendedName>
</protein>